<evidence type="ECO:0000313" key="7">
    <source>
        <dbReference type="Proteomes" id="UP001220509"/>
    </source>
</evidence>
<dbReference type="PANTHER" id="PTHR43335">
    <property type="entry name" value="ABC TRANSPORTER, ATP-BINDING PROTEIN"/>
    <property type="match status" value="1"/>
</dbReference>
<keyword evidence="4 6" id="KW-0067">ATP-binding</keyword>
<dbReference type="SMART" id="SM00382">
    <property type="entry name" value="AAA"/>
    <property type="match status" value="1"/>
</dbReference>
<dbReference type="Proteomes" id="UP001220509">
    <property type="component" value="Chromosome"/>
</dbReference>
<dbReference type="PROSITE" id="PS50893">
    <property type="entry name" value="ABC_TRANSPORTER_2"/>
    <property type="match status" value="1"/>
</dbReference>
<protein>
    <submittedName>
        <fullName evidence="6">ABC transporter ATP-binding protein</fullName>
    </submittedName>
</protein>
<dbReference type="SUPFAM" id="SSF52540">
    <property type="entry name" value="P-loop containing nucleoside triphosphate hydrolases"/>
    <property type="match status" value="1"/>
</dbReference>
<dbReference type="GO" id="GO:0005524">
    <property type="term" value="F:ATP binding"/>
    <property type="evidence" value="ECO:0007669"/>
    <property type="project" value="UniProtKB-KW"/>
</dbReference>
<keyword evidence="3" id="KW-0547">Nucleotide-binding</keyword>
<comment type="similarity">
    <text evidence="1">Belongs to the ABC transporter superfamily.</text>
</comment>
<dbReference type="EMBL" id="CP117416">
    <property type="protein sequence ID" value="WCT58092.1"/>
    <property type="molecule type" value="Genomic_DNA"/>
</dbReference>
<dbReference type="InterPro" id="IPR017871">
    <property type="entry name" value="ABC_transporter-like_CS"/>
</dbReference>
<evidence type="ECO:0000256" key="2">
    <source>
        <dbReference type="ARBA" id="ARBA00022448"/>
    </source>
</evidence>
<dbReference type="AlphaFoldDB" id="A0AAX3M7K6"/>
<proteinExistence type="inferred from homology"/>
<dbReference type="GO" id="GO:0016887">
    <property type="term" value="F:ATP hydrolysis activity"/>
    <property type="evidence" value="ECO:0007669"/>
    <property type="project" value="InterPro"/>
</dbReference>
<dbReference type="RefSeq" id="WP_273616252.1">
    <property type="nucleotide sequence ID" value="NZ_CP117416.1"/>
</dbReference>
<evidence type="ECO:0000259" key="5">
    <source>
        <dbReference type="PROSITE" id="PS50893"/>
    </source>
</evidence>
<dbReference type="KEGG" id="pka:PQ456_05630"/>
<dbReference type="Pfam" id="PF00005">
    <property type="entry name" value="ABC_tran"/>
    <property type="match status" value="1"/>
</dbReference>
<dbReference type="PANTHER" id="PTHR43335:SF4">
    <property type="entry name" value="ABC TRANSPORTER, ATP-BINDING PROTEIN"/>
    <property type="match status" value="1"/>
</dbReference>
<keyword evidence="2" id="KW-0813">Transport</keyword>
<sequence>MKEPLTDTKVPYAAGHLPVVQFVNVSKVIGGKTLIDHLTLDIPAGKVFGFLGPNGAGKTTTIRMMVGLMSITEGDILIEGQSIRTHFEEAIAKVGAIVENPEMYKYMTGRQNLMQYARMSPGVDPARIDEVIQFVGLTGRIHEKVSTYSLGMRQRLGVAQALLHRPKLLILDEPTNGLDPQGIRELRDYLRALTREQGTTVFVSSHLLAEMELMCDAIAVIDGGKLIDVRELHTTQEAEADLIAKVTVVFELDQPELAAQLASAGKVEGNTWTIEADRQEVARLNTLFVQNGIAVYSIRPIKRSLEDQFLELTRGGQL</sequence>
<dbReference type="PROSITE" id="PS00211">
    <property type="entry name" value="ABC_TRANSPORTER_1"/>
    <property type="match status" value="1"/>
</dbReference>
<accession>A0AAX3M7K6</accession>
<feature type="domain" description="ABC transporter" evidence="5">
    <location>
        <begin position="20"/>
        <end position="248"/>
    </location>
</feature>
<name>A0AAX3M7K6_9BACL</name>
<dbReference type="InterPro" id="IPR003439">
    <property type="entry name" value="ABC_transporter-like_ATP-bd"/>
</dbReference>
<dbReference type="Gene3D" id="3.40.50.300">
    <property type="entry name" value="P-loop containing nucleotide triphosphate hydrolases"/>
    <property type="match status" value="1"/>
</dbReference>
<gene>
    <name evidence="6" type="ORF">PQ456_05630</name>
</gene>
<evidence type="ECO:0000256" key="1">
    <source>
        <dbReference type="ARBA" id="ARBA00005417"/>
    </source>
</evidence>
<evidence type="ECO:0000256" key="4">
    <source>
        <dbReference type="ARBA" id="ARBA00022840"/>
    </source>
</evidence>
<evidence type="ECO:0000256" key="3">
    <source>
        <dbReference type="ARBA" id="ARBA00022741"/>
    </source>
</evidence>
<keyword evidence="7" id="KW-1185">Reference proteome</keyword>
<dbReference type="InterPro" id="IPR027417">
    <property type="entry name" value="P-loop_NTPase"/>
</dbReference>
<evidence type="ECO:0000313" key="6">
    <source>
        <dbReference type="EMBL" id="WCT58092.1"/>
    </source>
</evidence>
<reference evidence="6 7" key="1">
    <citation type="submission" date="2023-02" db="EMBL/GenBank/DDBJ databases">
        <title>Genome sequence of Paenibacillus kyungheensis KACC 18744.</title>
        <authorList>
            <person name="Kim S."/>
            <person name="Heo J."/>
            <person name="Kwon S.-W."/>
        </authorList>
    </citation>
    <scope>NUCLEOTIDE SEQUENCE [LARGE SCALE GENOMIC DNA]</scope>
    <source>
        <strain evidence="6 7">KACC 18744</strain>
    </source>
</reference>
<organism evidence="6 7">
    <name type="scientific">Paenibacillus kyungheensis</name>
    <dbReference type="NCBI Taxonomy" id="1452732"/>
    <lineage>
        <taxon>Bacteria</taxon>
        <taxon>Bacillati</taxon>
        <taxon>Bacillota</taxon>
        <taxon>Bacilli</taxon>
        <taxon>Bacillales</taxon>
        <taxon>Paenibacillaceae</taxon>
        <taxon>Paenibacillus</taxon>
    </lineage>
</organism>
<dbReference type="InterPro" id="IPR003593">
    <property type="entry name" value="AAA+_ATPase"/>
</dbReference>